<dbReference type="GeneID" id="5482496"/>
<evidence type="ECO:0000313" key="2">
    <source>
        <dbReference type="Proteomes" id="UP000001312"/>
    </source>
</evidence>
<proteinExistence type="predicted"/>
<dbReference type="EMBL" id="CH476641">
    <property type="protein sequence ID" value="EDN97549.1"/>
    <property type="molecule type" value="Genomic_DNA"/>
</dbReference>
<protein>
    <submittedName>
        <fullName evidence="1">Uncharacterized protein</fullName>
    </submittedName>
</protein>
<organism evidence="1 2">
    <name type="scientific">Sclerotinia sclerotiorum (strain ATCC 18683 / 1980 / Ss-1)</name>
    <name type="common">White mold</name>
    <name type="synonym">Whetzelinia sclerotiorum</name>
    <dbReference type="NCBI Taxonomy" id="665079"/>
    <lineage>
        <taxon>Eukaryota</taxon>
        <taxon>Fungi</taxon>
        <taxon>Dikarya</taxon>
        <taxon>Ascomycota</taxon>
        <taxon>Pezizomycotina</taxon>
        <taxon>Leotiomycetes</taxon>
        <taxon>Helotiales</taxon>
        <taxon>Sclerotiniaceae</taxon>
        <taxon>Sclerotinia</taxon>
    </lineage>
</organism>
<evidence type="ECO:0000313" key="1">
    <source>
        <dbReference type="EMBL" id="EDN97549.1"/>
    </source>
</evidence>
<gene>
    <name evidence="1" type="ORF">SS1G_12400</name>
</gene>
<dbReference type="RefSeq" id="XP_001586416.1">
    <property type="nucleotide sequence ID" value="XM_001586366.1"/>
</dbReference>
<keyword evidence="2" id="KW-1185">Reference proteome</keyword>
<dbReference type="AlphaFoldDB" id="A7F478"/>
<accession>A7F478</accession>
<sequence length="85" mass="9255">MDGLLSPPCAGAKKGNVRAKPKKKGRYTDVMAGEGKSDKLGRKEGIYQKGKNELKVEFCLLLICICTIYAYAAKIPGGQQDYCII</sequence>
<reference evidence="2" key="1">
    <citation type="journal article" date="2011" name="PLoS Genet.">
        <title>Genomic analysis of the necrotrophic fungal pathogens Sclerotinia sclerotiorum and Botrytis cinerea.</title>
        <authorList>
            <person name="Amselem J."/>
            <person name="Cuomo C.A."/>
            <person name="van Kan J.A."/>
            <person name="Viaud M."/>
            <person name="Benito E.P."/>
            <person name="Couloux A."/>
            <person name="Coutinho P.M."/>
            <person name="de Vries R.P."/>
            <person name="Dyer P.S."/>
            <person name="Fillinger S."/>
            <person name="Fournier E."/>
            <person name="Gout L."/>
            <person name="Hahn M."/>
            <person name="Kohn L."/>
            <person name="Lapalu N."/>
            <person name="Plummer K.M."/>
            <person name="Pradier J.M."/>
            <person name="Quevillon E."/>
            <person name="Sharon A."/>
            <person name="Simon A."/>
            <person name="ten Have A."/>
            <person name="Tudzynski B."/>
            <person name="Tudzynski P."/>
            <person name="Wincker P."/>
            <person name="Andrew M."/>
            <person name="Anthouard V."/>
            <person name="Beever R.E."/>
            <person name="Beffa R."/>
            <person name="Benoit I."/>
            <person name="Bouzid O."/>
            <person name="Brault B."/>
            <person name="Chen Z."/>
            <person name="Choquer M."/>
            <person name="Collemare J."/>
            <person name="Cotton P."/>
            <person name="Danchin E.G."/>
            <person name="Da Silva C."/>
            <person name="Gautier A."/>
            <person name="Giraud C."/>
            <person name="Giraud T."/>
            <person name="Gonzalez C."/>
            <person name="Grossetete S."/>
            <person name="Guldener U."/>
            <person name="Henrissat B."/>
            <person name="Howlett B.J."/>
            <person name="Kodira C."/>
            <person name="Kretschmer M."/>
            <person name="Lappartient A."/>
            <person name="Leroch M."/>
            <person name="Levis C."/>
            <person name="Mauceli E."/>
            <person name="Neuveglise C."/>
            <person name="Oeser B."/>
            <person name="Pearson M."/>
            <person name="Poulain J."/>
            <person name="Poussereau N."/>
            <person name="Quesneville H."/>
            <person name="Rascle C."/>
            <person name="Schumacher J."/>
            <person name="Segurens B."/>
            <person name="Sexton A."/>
            <person name="Silva E."/>
            <person name="Sirven C."/>
            <person name="Soanes D.M."/>
            <person name="Talbot N.J."/>
            <person name="Templeton M."/>
            <person name="Yandava C."/>
            <person name="Yarden O."/>
            <person name="Zeng Q."/>
            <person name="Rollins J.A."/>
            <person name="Lebrun M.H."/>
            <person name="Dickman M."/>
        </authorList>
    </citation>
    <scope>NUCLEOTIDE SEQUENCE [LARGE SCALE GENOMIC DNA]</scope>
    <source>
        <strain evidence="2">ATCC 18683 / 1980 / Ss-1</strain>
    </source>
</reference>
<dbReference type="KEGG" id="ssl:SS1G_12400"/>
<name>A7F478_SCLS1</name>
<dbReference type="InParanoid" id="A7F478"/>
<dbReference type="HOGENOM" id="CLU_2514007_0_0_1"/>
<dbReference type="Proteomes" id="UP000001312">
    <property type="component" value="Unassembled WGS sequence"/>
</dbReference>